<evidence type="ECO:0000256" key="3">
    <source>
        <dbReference type="ARBA" id="ARBA00022692"/>
    </source>
</evidence>
<feature type="transmembrane region" description="Helical" evidence="10">
    <location>
        <begin position="67"/>
        <end position="87"/>
    </location>
</feature>
<keyword evidence="4 10" id="KW-1133">Transmembrane helix</keyword>
<dbReference type="Pfam" id="PF01529">
    <property type="entry name" value="DHHC"/>
    <property type="match status" value="1"/>
</dbReference>
<keyword evidence="6 10" id="KW-0472">Membrane</keyword>
<comment type="similarity">
    <text evidence="10">Belongs to the DHHC palmitoyltransferase family.</text>
</comment>
<evidence type="ECO:0000256" key="7">
    <source>
        <dbReference type="ARBA" id="ARBA00023139"/>
    </source>
</evidence>
<keyword evidence="9 10" id="KW-0012">Acyltransferase</keyword>
<keyword evidence="13" id="KW-1185">Reference proteome</keyword>
<gene>
    <name evidence="12" type="ORF">RUM44_013586</name>
</gene>
<dbReference type="Proteomes" id="UP001359485">
    <property type="component" value="Unassembled WGS sequence"/>
</dbReference>
<feature type="transmembrane region" description="Helical" evidence="10">
    <location>
        <begin position="181"/>
        <end position="203"/>
    </location>
</feature>
<evidence type="ECO:0000313" key="12">
    <source>
        <dbReference type="EMBL" id="KAK6641868.1"/>
    </source>
</evidence>
<dbReference type="PROSITE" id="PS50216">
    <property type="entry name" value="DHHC"/>
    <property type="match status" value="1"/>
</dbReference>
<evidence type="ECO:0000256" key="2">
    <source>
        <dbReference type="ARBA" id="ARBA00022679"/>
    </source>
</evidence>
<dbReference type="PANTHER" id="PTHR22883">
    <property type="entry name" value="ZINC FINGER DHHC DOMAIN CONTAINING PROTEIN"/>
    <property type="match status" value="1"/>
</dbReference>
<organism evidence="12 13">
    <name type="scientific">Polyplax serrata</name>
    <name type="common">Common mouse louse</name>
    <dbReference type="NCBI Taxonomy" id="468196"/>
    <lineage>
        <taxon>Eukaryota</taxon>
        <taxon>Metazoa</taxon>
        <taxon>Ecdysozoa</taxon>
        <taxon>Arthropoda</taxon>
        <taxon>Hexapoda</taxon>
        <taxon>Insecta</taxon>
        <taxon>Pterygota</taxon>
        <taxon>Neoptera</taxon>
        <taxon>Paraneoptera</taxon>
        <taxon>Psocodea</taxon>
        <taxon>Troctomorpha</taxon>
        <taxon>Phthiraptera</taxon>
        <taxon>Anoplura</taxon>
        <taxon>Polyplacidae</taxon>
        <taxon>Polyplax</taxon>
    </lineage>
</organism>
<reference evidence="12 13" key="1">
    <citation type="submission" date="2023-09" db="EMBL/GenBank/DDBJ databases">
        <title>Genomes of two closely related lineages of the louse Polyplax serrata with different host specificities.</title>
        <authorList>
            <person name="Martinu J."/>
            <person name="Tarabai H."/>
            <person name="Stefka J."/>
            <person name="Hypsa V."/>
        </authorList>
    </citation>
    <scope>NUCLEOTIDE SEQUENCE [LARGE SCALE GENOMIC DNA]</scope>
    <source>
        <strain evidence="12">98ZLc_SE</strain>
    </source>
</reference>
<evidence type="ECO:0000256" key="1">
    <source>
        <dbReference type="ARBA" id="ARBA00004166"/>
    </source>
</evidence>
<feature type="transmembrane region" description="Helical" evidence="10">
    <location>
        <begin position="43"/>
        <end position="60"/>
    </location>
</feature>
<accession>A0ABR1BEJ9</accession>
<dbReference type="InterPro" id="IPR001594">
    <property type="entry name" value="Palmitoyltrfase_DHHC"/>
</dbReference>
<dbReference type="InterPro" id="IPR039859">
    <property type="entry name" value="PFA4/ZDH16/20/ERF2-like"/>
</dbReference>
<keyword evidence="5" id="KW-0333">Golgi apparatus</keyword>
<evidence type="ECO:0000256" key="8">
    <source>
        <dbReference type="ARBA" id="ARBA00023288"/>
    </source>
</evidence>
<evidence type="ECO:0000256" key="10">
    <source>
        <dbReference type="RuleBase" id="RU079119"/>
    </source>
</evidence>
<protein>
    <recommendedName>
        <fullName evidence="10">Palmitoyltransferase</fullName>
        <ecNumber evidence="10">2.3.1.225</ecNumber>
    </recommendedName>
</protein>
<feature type="transmembrane region" description="Helical" evidence="10">
    <location>
        <begin position="99"/>
        <end position="116"/>
    </location>
</feature>
<keyword evidence="2 10" id="KW-0808">Transferase</keyword>
<dbReference type="EMBL" id="JAWJWF010000001">
    <property type="protein sequence ID" value="KAK6641868.1"/>
    <property type="molecule type" value="Genomic_DNA"/>
</dbReference>
<evidence type="ECO:0000256" key="4">
    <source>
        <dbReference type="ARBA" id="ARBA00022989"/>
    </source>
</evidence>
<keyword evidence="3 10" id="KW-0812">Transmembrane</keyword>
<sequence length="229" mass="26298">MTLYRNFIRNNFHIFSKEKLFIVLVQPLVVILIRFVLPDSIFFISFVLAIVLLTSVQFAKNEKRSQFLYYWTVMSLSYTFIFFELIIVPLSEITPEENYLLMFFSGTSLIFLYFTTNVNAPNTGDLAGEHLLNKNGSASICPACKLKMEPRNFHCKICMECIPKYDHHSYWLNCCIGGKNFHCYLAGIFFGVFALAFASLLILTTICTPEYVFGILVPEDCTDVCSNIE</sequence>
<dbReference type="PANTHER" id="PTHR22883:SF475">
    <property type="entry name" value="PALMITOYLTRANSFERASE ZDHHC23"/>
    <property type="match status" value="1"/>
</dbReference>
<comment type="subcellular location">
    <subcellularLocation>
        <location evidence="1">Golgi apparatus</location>
        <location evidence="1">trans-Golgi network membrane</location>
        <topology evidence="1">Multi-pass membrane protein</topology>
    </subcellularLocation>
</comment>
<keyword evidence="8" id="KW-0449">Lipoprotein</keyword>
<evidence type="ECO:0000256" key="5">
    <source>
        <dbReference type="ARBA" id="ARBA00023034"/>
    </source>
</evidence>
<comment type="catalytic activity">
    <reaction evidence="10">
        <text>L-cysteinyl-[protein] + hexadecanoyl-CoA = S-hexadecanoyl-L-cysteinyl-[protein] + CoA</text>
        <dbReference type="Rhea" id="RHEA:36683"/>
        <dbReference type="Rhea" id="RHEA-COMP:10131"/>
        <dbReference type="Rhea" id="RHEA-COMP:11032"/>
        <dbReference type="ChEBI" id="CHEBI:29950"/>
        <dbReference type="ChEBI" id="CHEBI:57287"/>
        <dbReference type="ChEBI" id="CHEBI:57379"/>
        <dbReference type="ChEBI" id="CHEBI:74151"/>
        <dbReference type="EC" id="2.3.1.225"/>
    </reaction>
</comment>
<dbReference type="EC" id="2.3.1.225" evidence="10"/>
<proteinExistence type="inferred from homology"/>
<evidence type="ECO:0000256" key="6">
    <source>
        <dbReference type="ARBA" id="ARBA00023136"/>
    </source>
</evidence>
<evidence type="ECO:0000313" key="13">
    <source>
        <dbReference type="Proteomes" id="UP001359485"/>
    </source>
</evidence>
<comment type="caution">
    <text evidence="12">The sequence shown here is derived from an EMBL/GenBank/DDBJ whole genome shotgun (WGS) entry which is preliminary data.</text>
</comment>
<keyword evidence="7" id="KW-0564">Palmitate</keyword>
<comment type="domain">
    <text evidence="10">The DHHC domain is required for palmitoyltransferase activity.</text>
</comment>
<name>A0ABR1BEJ9_POLSC</name>
<feature type="transmembrane region" description="Helical" evidence="10">
    <location>
        <begin position="20"/>
        <end position="37"/>
    </location>
</feature>
<evidence type="ECO:0000256" key="9">
    <source>
        <dbReference type="ARBA" id="ARBA00023315"/>
    </source>
</evidence>
<evidence type="ECO:0000259" key="11">
    <source>
        <dbReference type="Pfam" id="PF01529"/>
    </source>
</evidence>
<feature type="domain" description="Palmitoyltransferase DHHC" evidence="11">
    <location>
        <begin position="135"/>
        <end position="208"/>
    </location>
</feature>